<dbReference type="CDD" id="cd07377">
    <property type="entry name" value="WHTH_GntR"/>
    <property type="match status" value="1"/>
</dbReference>
<evidence type="ECO:0000256" key="2">
    <source>
        <dbReference type="ARBA" id="ARBA00022898"/>
    </source>
</evidence>
<feature type="compositionally biased region" description="Polar residues" evidence="6">
    <location>
        <begin position="450"/>
        <end position="459"/>
    </location>
</feature>
<dbReference type="SUPFAM" id="SSF46785">
    <property type="entry name" value="Winged helix' DNA-binding domain"/>
    <property type="match status" value="1"/>
</dbReference>
<dbReference type="SMART" id="SM00345">
    <property type="entry name" value="HTH_GNTR"/>
    <property type="match status" value="1"/>
</dbReference>
<evidence type="ECO:0000256" key="5">
    <source>
        <dbReference type="ARBA" id="ARBA00023163"/>
    </source>
</evidence>
<evidence type="ECO:0000259" key="7">
    <source>
        <dbReference type="PROSITE" id="PS50949"/>
    </source>
</evidence>
<dbReference type="Pfam" id="PF00155">
    <property type="entry name" value="Aminotran_1_2"/>
    <property type="match status" value="1"/>
</dbReference>
<gene>
    <name evidence="8" type="ORF">GCM10023318_47910</name>
</gene>
<accession>A0ABP9KT92</accession>
<dbReference type="InterPro" id="IPR036390">
    <property type="entry name" value="WH_DNA-bd_sf"/>
</dbReference>
<dbReference type="InterPro" id="IPR051446">
    <property type="entry name" value="HTH_trans_reg/aminotransferase"/>
</dbReference>
<dbReference type="PANTHER" id="PTHR46577:SF1">
    <property type="entry name" value="HTH-TYPE TRANSCRIPTIONAL REGULATORY PROTEIN GABR"/>
    <property type="match status" value="1"/>
</dbReference>
<dbReference type="InterPro" id="IPR000524">
    <property type="entry name" value="Tscrpt_reg_HTH_GntR"/>
</dbReference>
<proteinExistence type="inferred from homology"/>
<dbReference type="Gene3D" id="1.10.10.10">
    <property type="entry name" value="Winged helix-like DNA-binding domain superfamily/Winged helix DNA-binding domain"/>
    <property type="match status" value="1"/>
</dbReference>
<dbReference type="Pfam" id="PF00392">
    <property type="entry name" value="GntR"/>
    <property type="match status" value="1"/>
</dbReference>
<dbReference type="EMBL" id="BAABJM010000005">
    <property type="protein sequence ID" value="GAA5063298.1"/>
    <property type="molecule type" value="Genomic_DNA"/>
</dbReference>
<sequence length="484" mass="51994">MEMNDRIRIDDPSAAGIAGAIARLITNGELRAGDRLPTVRELSTQLGVSPATVSHGWRALARAGLVVSRGRSGTFVADGNSHTAPSRADGMTRGATTAQLDLSLGTPDPDLLPEIGSILTRLALNTETTDYHQAPVVPELGRFLQAEWPTKSGALTVVDGAMDAVARSLHAVVRFGDRVIVENPTFPHFLDYLESIGAQPVPVRMDAEGVLPDEFARALSTGPTAAVIQPRAQNPTGASISAQRAEELAAVLRRSEHRCVVIEDDHSGPVVPAEDVSLGRWLPDLVLHVRSYSKSHGPDLRIAALSGPETIIDRIVATRMLGPGWTPRILQRALFEMLRDQTVIHTVEYARTQYQRRRRALTEALRGHGVHVADGQGLNVWVPVTDERTALIHLAANGIRVAPGGPFYPADRGNPHAVRVTTAPLRDNPGEVAHILAVAASPRRAEHFSLGTTPTQSRTGPAVPPPISDERPMRSSSHRAGRDG</sequence>
<dbReference type="Proteomes" id="UP001500603">
    <property type="component" value="Unassembled WGS sequence"/>
</dbReference>
<keyword evidence="8" id="KW-0808">Transferase</keyword>
<keyword evidence="5" id="KW-0804">Transcription</keyword>
<dbReference type="GO" id="GO:0008483">
    <property type="term" value="F:transaminase activity"/>
    <property type="evidence" value="ECO:0007669"/>
    <property type="project" value="UniProtKB-KW"/>
</dbReference>
<dbReference type="Gene3D" id="3.90.1150.10">
    <property type="entry name" value="Aspartate Aminotransferase, domain 1"/>
    <property type="match status" value="1"/>
</dbReference>
<keyword evidence="9" id="KW-1185">Reference proteome</keyword>
<evidence type="ECO:0000256" key="3">
    <source>
        <dbReference type="ARBA" id="ARBA00023015"/>
    </source>
</evidence>
<dbReference type="CDD" id="cd00609">
    <property type="entry name" value="AAT_like"/>
    <property type="match status" value="1"/>
</dbReference>
<dbReference type="InterPro" id="IPR015424">
    <property type="entry name" value="PyrdxlP-dep_Trfase"/>
</dbReference>
<evidence type="ECO:0000256" key="1">
    <source>
        <dbReference type="ARBA" id="ARBA00005384"/>
    </source>
</evidence>
<evidence type="ECO:0000313" key="9">
    <source>
        <dbReference type="Proteomes" id="UP001500603"/>
    </source>
</evidence>
<name>A0ABP9KT92_9NOCA</name>
<comment type="caution">
    <text evidence="8">The sequence shown here is derived from an EMBL/GenBank/DDBJ whole genome shotgun (WGS) entry which is preliminary data.</text>
</comment>
<organism evidence="8 9">
    <name type="scientific">Nocardia callitridis</name>
    <dbReference type="NCBI Taxonomy" id="648753"/>
    <lineage>
        <taxon>Bacteria</taxon>
        <taxon>Bacillati</taxon>
        <taxon>Actinomycetota</taxon>
        <taxon>Actinomycetes</taxon>
        <taxon>Mycobacteriales</taxon>
        <taxon>Nocardiaceae</taxon>
        <taxon>Nocardia</taxon>
    </lineage>
</organism>
<dbReference type="InterPro" id="IPR015422">
    <property type="entry name" value="PyrdxlP-dep_Trfase_small"/>
</dbReference>
<reference evidence="9" key="1">
    <citation type="journal article" date="2019" name="Int. J. Syst. Evol. Microbiol.">
        <title>The Global Catalogue of Microorganisms (GCM) 10K type strain sequencing project: providing services to taxonomists for standard genome sequencing and annotation.</title>
        <authorList>
            <consortium name="The Broad Institute Genomics Platform"/>
            <consortium name="The Broad Institute Genome Sequencing Center for Infectious Disease"/>
            <person name="Wu L."/>
            <person name="Ma J."/>
        </authorList>
    </citation>
    <scope>NUCLEOTIDE SEQUENCE [LARGE SCALE GENOMIC DNA]</scope>
    <source>
        <strain evidence="9">JCM 18298</strain>
    </source>
</reference>
<dbReference type="InterPro" id="IPR036388">
    <property type="entry name" value="WH-like_DNA-bd_sf"/>
</dbReference>
<keyword evidence="3" id="KW-0805">Transcription regulation</keyword>
<evidence type="ECO:0000313" key="8">
    <source>
        <dbReference type="EMBL" id="GAA5063298.1"/>
    </source>
</evidence>
<keyword evidence="4" id="KW-0238">DNA-binding</keyword>
<dbReference type="Gene3D" id="3.40.640.10">
    <property type="entry name" value="Type I PLP-dependent aspartate aminotransferase-like (Major domain)"/>
    <property type="match status" value="1"/>
</dbReference>
<keyword evidence="8" id="KW-0032">Aminotransferase</keyword>
<evidence type="ECO:0000256" key="4">
    <source>
        <dbReference type="ARBA" id="ARBA00023125"/>
    </source>
</evidence>
<feature type="domain" description="HTH gntR-type" evidence="7">
    <location>
        <begin position="11"/>
        <end position="79"/>
    </location>
</feature>
<dbReference type="PANTHER" id="PTHR46577">
    <property type="entry name" value="HTH-TYPE TRANSCRIPTIONAL REGULATORY PROTEIN GABR"/>
    <property type="match status" value="1"/>
</dbReference>
<dbReference type="InterPro" id="IPR004839">
    <property type="entry name" value="Aminotransferase_I/II_large"/>
</dbReference>
<dbReference type="SUPFAM" id="SSF53383">
    <property type="entry name" value="PLP-dependent transferases"/>
    <property type="match status" value="1"/>
</dbReference>
<dbReference type="PROSITE" id="PS50949">
    <property type="entry name" value="HTH_GNTR"/>
    <property type="match status" value="1"/>
</dbReference>
<dbReference type="InterPro" id="IPR015421">
    <property type="entry name" value="PyrdxlP-dep_Trfase_major"/>
</dbReference>
<keyword evidence="2" id="KW-0663">Pyridoxal phosphate</keyword>
<evidence type="ECO:0000256" key="6">
    <source>
        <dbReference type="SAM" id="MobiDB-lite"/>
    </source>
</evidence>
<protein>
    <submittedName>
        <fullName evidence="8">Aminotransferase class I/II-fold pyridoxal phosphate-dependent enzyme</fullName>
    </submittedName>
</protein>
<feature type="region of interest" description="Disordered" evidence="6">
    <location>
        <begin position="448"/>
        <end position="484"/>
    </location>
</feature>
<comment type="similarity">
    <text evidence="1">In the C-terminal section; belongs to the class-I pyridoxal-phosphate-dependent aminotransferase family.</text>
</comment>